<protein>
    <recommendedName>
        <fullName evidence="5">PetM family of cytochrome b6f complex subunit 7</fullName>
    </recommendedName>
</protein>
<organism evidence="3 4">
    <name type="scientific">Alsobacter soli</name>
    <dbReference type="NCBI Taxonomy" id="2109933"/>
    <lineage>
        <taxon>Bacteria</taxon>
        <taxon>Pseudomonadati</taxon>
        <taxon>Pseudomonadota</taxon>
        <taxon>Alphaproteobacteria</taxon>
        <taxon>Hyphomicrobiales</taxon>
        <taxon>Alsobacteraceae</taxon>
        <taxon>Alsobacter</taxon>
    </lineage>
</organism>
<gene>
    <name evidence="3" type="ORF">SLNSH_15905</name>
</gene>
<feature type="signal peptide" evidence="2">
    <location>
        <begin position="1"/>
        <end position="22"/>
    </location>
</feature>
<keyword evidence="1" id="KW-0812">Transmembrane</keyword>
<keyword evidence="1" id="KW-1133">Transmembrane helix</keyword>
<dbReference type="AlphaFoldDB" id="A0A2T1HR16"/>
<evidence type="ECO:0000256" key="1">
    <source>
        <dbReference type="SAM" id="Phobius"/>
    </source>
</evidence>
<evidence type="ECO:0000256" key="2">
    <source>
        <dbReference type="SAM" id="SignalP"/>
    </source>
</evidence>
<keyword evidence="1" id="KW-0472">Membrane</keyword>
<dbReference type="OrthoDB" id="7679120at2"/>
<reference evidence="4" key="1">
    <citation type="submission" date="2018-03" db="EMBL/GenBank/DDBJ databases">
        <authorList>
            <person name="Sun L."/>
            <person name="Liu H."/>
            <person name="Chen W."/>
            <person name="Huang K."/>
            <person name="Liu W."/>
            <person name="Gao X."/>
        </authorList>
    </citation>
    <scope>NUCLEOTIDE SEQUENCE [LARGE SCALE GENOMIC DNA]</scope>
    <source>
        <strain evidence="4">SH9</strain>
    </source>
</reference>
<feature type="chain" id="PRO_5015456652" description="PetM family of cytochrome b6f complex subunit 7" evidence="2">
    <location>
        <begin position="23"/>
        <end position="106"/>
    </location>
</feature>
<dbReference type="RefSeq" id="WP_106337993.1">
    <property type="nucleotide sequence ID" value="NZ_PVZS01000017.1"/>
</dbReference>
<evidence type="ECO:0008006" key="5">
    <source>
        <dbReference type="Google" id="ProtNLM"/>
    </source>
</evidence>
<dbReference type="EMBL" id="PVZS01000017">
    <property type="protein sequence ID" value="PSC04086.1"/>
    <property type="molecule type" value="Genomic_DNA"/>
</dbReference>
<evidence type="ECO:0000313" key="3">
    <source>
        <dbReference type="EMBL" id="PSC04086.1"/>
    </source>
</evidence>
<comment type="caution">
    <text evidence="3">The sequence shown here is derived from an EMBL/GenBank/DDBJ whole genome shotgun (WGS) entry which is preliminary data.</text>
</comment>
<proteinExistence type="predicted"/>
<accession>A0A2T1HR16</accession>
<dbReference type="Proteomes" id="UP000239772">
    <property type="component" value="Unassembled WGS sequence"/>
</dbReference>
<keyword evidence="2" id="KW-0732">Signal</keyword>
<keyword evidence="4" id="KW-1185">Reference proteome</keyword>
<name>A0A2T1HR16_9HYPH</name>
<feature type="transmembrane region" description="Helical" evidence="1">
    <location>
        <begin position="72"/>
        <end position="93"/>
    </location>
</feature>
<evidence type="ECO:0000313" key="4">
    <source>
        <dbReference type="Proteomes" id="UP000239772"/>
    </source>
</evidence>
<sequence length="106" mass="11113">MIRFLIRALGYMALAGAFVAAAVDGTRSIASSGLAYTSLGAGLDRLAPSAQAMIQAASARVSPLLWDNGAAWLMRAPLALVLLLLGLLLVWLVSEREPVVGYDSRA</sequence>